<name>B1FL28_9BURK</name>
<proteinExistence type="predicted"/>
<organism evidence="2 3">
    <name type="scientific">Burkholderia ambifaria IOP40-10</name>
    <dbReference type="NCBI Taxonomy" id="396596"/>
    <lineage>
        <taxon>Bacteria</taxon>
        <taxon>Pseudomonadati</taxon>
        <taxon>Pseudomonadota</taxon>
        <taxon>Betaproteobacteria</taxon>
        <taxon>Burkholderiales</taxon>
        <taxon>Burkholderiaceae</taxon>
        <taxon>Burkholderia</taxon>
        <taxon>Burkholderia cepacia complex</taxon>
    </lineage>
</organism>
<dbReference type="AlphaFoldDB" id="B1FL28"/>
<protein>
    <submittedName>
        <fullName evidence="2">Uncharacterized protein</fullName>
    </submittedName>
</protein>
<dbReference type="PATRIC" id="fig|396596.7.peg.2686"/>
<dbReference type="Proteomes" id="UP000005463">
    <property type="component" value="Unassembled WGS sequence"/>
</dbReference>
<comment type="caution">
    <text evidence="2">The sequence shown here is derived from an EMBL/GenBank/DDBJ whole genome shotgun (WGS) entry which is preliminary data.</text>
</comment>
<sequence length="30" mass="3237">MNKTERLTATMCARGGLPHQSDRHQAGGVL</sequence>
<feature type="compositionally biased region" description="Basic and acidic residues" evidence="1">
    <location>
        <begin position="20"/>
        <end position="30"/>
    </location>
</feature>
<accession>B1FL28</accession>
<evidence type="ECO:0000256" key="1">
    <source>
        <dbReference type="SAM" id="MobiDB-lite"/>
    </source>
</evidence>
<evidence type="ECO:0000313" key="2">
    <source>
        <dbReference type="EMBL" id="EDT01740.1"/>
    </source>
</evidence>
<reference evidence="2 3" key="1">
    <citation type="submission" date="2008-03" db="EMBL/GenBank/DDBJ databases">
        <title>Sequencing of the draft genome and assembly of Burkholderia ambifaria IOP40-10.</title>
        <authorList>
            <consortium name="US DOE Joint Genome Institute (JGI-PGF)"/>
            <person name="Copeland A."/>
            <person name="Lucas S."/>
            <person name="Lapidus A."/>
            <person name="Glavina del Rio T."/>
            <person name="Dalin E."/>
            <person name="Tice H."/>
            <person name="Bruce D."/>
            <person name="Goodwin L."/>
            <person name="Pitluck S."/>
            <person name="Larimer F."/>
            <person name="Land M.L."/>
            <person name="Hauser L."/>
            <person name="Tiedje J."/>
            <person name="Richardson P."/>
        </authorList>
    </citation>
    <scope>NUCLEOTIDE SEQUENCE [LARGE SCALE GENOMIC DNA]</scope>
    <source>
        <strain evidence="2 3">IOP40-10</strain>
    </source>
</reference>
<gene>
    <name evidence="2" type="ORF">BamIOP4010DRAFT_4739</name>
</gene>
<dbReference type="EMBL" id="ABLC01000160">
    <property type="protein sequence ID" value="EDT01740.1"/>
    <property type="molecule type" value="Genomic_DNA"/>
</dbReference>
<evidence type="ECO:0000313" key="3">
    <source>
        <dbReference type="Proteomes" id="UP000005463"/>
    </source>
</evidence>
<feature type="region of interest" description="Disordered" evidence="1">
    <location>
        <begin position="1"/>
        <end position="30"/>
    </location>
</feature>